<feature type="compositionally biased region" description="Low complexity" evidence="1">
    <location>
        <begin position="79"/>
        <end position="90"/>
    </location>
</feature>
<dbReference type="Gramene" id="MELO3C028572.2.1">
    <property type="protein sequence ID" value="MELO3C028572.2.1"/>
    <property type="gene ID" value="MELO3C028572.2"/>
</dbReference>
<dbReference type="AlphaFoldDB" id="A0A9I9E4D7"/>
<evidence type="ECO:0000313" key="2">
    <source>
        <dbReference type="EnsemblPlants" id="MELO3C028572.2.1"/>
    </source>
</evidence>
<protein>
    <submittedName>
        <fullName evidence="2">Uncharacterized protein</fullName>
    </submittedName>
</protein>
<reference evidence="2" key="1">
    <citation type="submission" date="2023-03" db="UniProtKB">
        <authorList>
            <consortium name="EnsemblPlants"/>
        </authorList>
    </citation>
    <scope>IDENTIFICATION</scope>
</reference>
<feature type="region of interest" description="Disordered" evidence="1">
    <location>
        <begin position="56"/>
        <end position="90"/>
    </location>
</feature>
<sequence length="90" mass="10259">MESISDPPSYRTQYSDSLLRIKAPTEDGDETKHFSFLSSFPKDRLIFNRCGSIQSFYPRRTRPKPDPRGSSLSQLNPTSWNSDSRSSPSD</sequence>
<organism evidence="2">
    <name type="scientific">Cucumis melo</name>
    <name type="common">Muskmelon</name>
    <dbReference type="NCBI Taxonomy" id="3656"/>
    <lineage>
        <taxon>Eukaryota</taxon>
        <taxon>Viridiplantae</taxon>
        <taxon>Streptophyta</taxon>
        <taxon>Embryophyta</taxon>
        <taxon>Tracheophyta</taxon>
        <taxon>Spermatophyta</taxon>
        <taxon>Magnoliopsida</taxon>
        <taxon>eudicotyledons</taxon>
        <taxon>Gunneridae</taxon>
        <taxon>Pentapetalae</taxon>
        <taxon>rosids</taxon>
        <taxon>fabids</taxon>
        <taxon>Cucurbitales</taxon>
        <taxon>Cucurbitaceae</taxon>
        <taxon>Benincaseae</taxon>
        <taxon>Cucumis</taxon>
    </lineage>
</organism>
<dbReference type="EnsemblPlants" id="MELO3C028572.2.1">
    <property type="protein sequence ID" value="MELO3C028572.2.1"/>
    <property type="gene ID" value="MELO3C028572.2"/>
</dbReference>
<evidence type="ECO:0000256" key="1">
    <source>
        <dbReference type="SAM" id="MobiDB-lite"/>
    </source>
</evidence>
<proteinExistence type="predicted"/>
<accession>A0A9I9E4D7</accession>
<name>A0A9I9E4D7_CUCME</name>